<reference evidence="1 2" key="1">
    <citation type="submission" date="2018-09" db="EMBL/GenBank/DDBJ databases">
        <title>A high-quality reference genome of wild soybean provides a powerful tool to mine soybean genomes.</title>
        <authorList>
            <person name="Xie M."/>
            <person name="Chung C.Y.L."/>
            <person name="Li M.-W."/>
            <person name="Wong F.-L."/>
            <person name="Chan T.-F."/>
            <person name="Lam H.-M."/>
        </authorList>
    </citation>
    <scope>NUCLEOTIDE SEQUENCE [LARGE SCALE GENOMIC DNA]</scope>
    <source>
        <strain evidence="2">cv. W05</strain>
        <tissue evidence="1">Hypocotyl of etiolated seedlings</tissue>
    </source>
</reference>
<evidence type="ECO:0000313" key="2">
    <source>
        <dbReference type="Proteomes" id="UP000289340"/>
    </source>
</evidence>
<gene>
    <name evidence="1" type="ORF">D0Y65_018102</name>
</gene>
<dbReference type="EMBL" id="QZWG01000007">
    <property type="protein sequence ID" value="RZC03281.1"/>
    <property type="molecule type" value="Genomic_DNA"/>
</dbReference>
<dbReference type="AlphaFoldDB" id="A0A445JXS1"/>
<organism evidence="1 2">
    <name type="scientific">Glycine soja</name>
    <name type="common">Wild soybean</name>
    <dbReference type="NCBI Taxonomy" id="3848"/>
    <lineage>
        <taxon>Eukaryota</taxon>
        <taxon>Viridiplantae</taxon>
        <taxon>Streptophyta</taxon>
        <taxon>Embryophyta</taxon>
        <taxon>Tracheophyta</taxon>
        <taxon>Spermatophyta</taxon>
        <taxon>Magnoliopsida</taxon>
        <taxon>eudicotyledons</taxon>
        <taxon>Gunneridae</taxon>
        <taxon>Pentapetalae</taxon>
        <taxon>rosids</taxon>
        <taxon>fabids</taxon>
        <taxon>Fabales</taxon>
        <taxon>Fabaceae</taxon>
        <taxon>Papilionoideae</taxon>
        <taxon>50 kb inversion clade</taxon>
        <taxon>NPAAA clade</taxon>
        <taxon>indigoferoid/millettioid clade</taxon>
        <taxon>Phaseoleae</taxon>
        <taxon>Glycine</taxon>
        <taxon>Glycine subgen. Soja</taxon>
    </lineage>
</organism>
<proteinExistence type="predicted"/>
<evidence type="ECO:0000313" key="1">
    <source>
        <dbReference type="EMBL" id="RZC03281.1"/>
    </source>
</evidence>
<name>A0A445JXS1_GLYSO</name>
<keyword evidence="2" id="KW-1185">Reference proteome</keyword>
<sequence>MNKATLPLTLIGDGDGDRKVTKVAEPGDLVIALHVLNTITALFAGHAIGANPAIPRMFPNMFPLVISQRKSQTEG</sequence>
<dbReference type="Proteomes" id="UP000289340">
    <property type="component" value="Chromosome 7"/>
</dbReference>
<comment type="caution">
    <text evidence="1">The sequence shown here is derived from an EMBL/GenBank/DDBJ whole genome shotgun (WGS) entry which is preliminary data.</text>
</comment>
<accession>A0A445JXS1</accession>
<protein>
    <submittedName>
        <fullName evidence="1">Cyclin-B1-5 isoform E</fullName>
    </submittedName>
</protein>